<evidence type="ECO:0000313" key="1">
    <source>
        <dbReference type="EMBL" id="KAH7854450.1"/>
    </source>
</evidence>
<gene>
    <name evidence="1" type="ORF">Vadar_013956</name>
</gene>
<protein>
    <submittedName>
        <fullName evidence="1">Uncharacterized protein</fullName>
    </submittedName>
</protein>
<evidence type="ECO:0000313" key="2">
    <source>
        <dbReference type="Proteomes" id="UP000828048"/>
    </source>
</evidence>
<dbReference type="EMBL" id="CM037161">
    <property type="protein sequence ID" value="KAH7854450.1"/>
    <property type="molecule type" value="Genomic_DNA"/>
</dbReference>
<comment type="caution">
    <text evidence="1">The sequence shown here is derived from an EMBL/GenBank/DDBJ whole genome shotgun (WGS) entry which is preliminary data.</text>
</comment>
<organism evidence="1 2">
    <name type="scientific">Vaccinium darrowii</name>
    <dbReference type="NCBI Taxonomy" id="229202"/>
    <lineage>
        <taxon>Eukaryota</taxon>
        <taxon>Viridiplantae</taxon>
        <taxon>Streptophyta</taxon>
        <taxon>Embryophyta</taxon>
        <taxon>Tracheophyta</taxon>
        <taxon>Spermatophyta</taxon>
        <taxon>Magnoliopsida</taxon>
        <taxon>eudicotyledons</taxon>
        <taxon>Gunneridae</taxon>
        <taxon>Pentapetalae</taxon>
        <taxon>asterids</taxon>
        <taxon>Ericales</taxon>
        <taxon>Ericaceae</taxon>
        <taxon>Vaccinioideae</taxon>
        <taxon>Vaccinieae</taxon>
        <taxon>Vaccinium</taxon>
    </lineage>
</organism>
<sequence>MMGHHPHDHHRPLPPPSSSSSSPPLTAGVGPTCNSRPKEVMFGSNIYICGCQCDDKVAATSSAAAVGHYTFQPFDISSPTTATSTSAFKSPAGGGGMAAADLGFPFTWAQWKELERQAMIYKYMTASIPVPPDLLLPIARSLSSTNPMGNANGYLKLGLPNNKEAEVGRCKRTDGKKWRCSRDVAPNQKYCERHLNRGRPRSRKPVEVLVAVQQPEPPTFDNINNKKKSRFDNHNRLPPENLHSSTTSSHGFLRSDANLHPNGIPLFLDHRPDDDLSVSSYKDLSRGLDWTRPELNLNPYTDFGATSYTDFGAPEPEPEPERICLQSQNQMETGRGFIDAWSDKDTNKKPNNSSVVSSQSHLWPSSLTLSMAMAAGNVLDEEMDQIGMGLGVGDSEESEIHKARVSSWLSPVSYDVGSYAPGGPLAEMLRPSGMAGCSDSNGVSSPSEVLQRTLLSLSDSSGCTSPIVAVPEMIMPFQWLN</sequence>
<reference evidence="1 2" key="1">
    <citation type="journal article" date="2021" name="Hortic Res">
        <title>High-quality reference genome and annotation aids understanding of berry development for evergreen blueberry (Vaccinium darrowii).</title>
        <authorList>
            <person name="Yu J."/>
            <person name="Hulse-Kemp A.M."/>
            <person name="Babiker E."/>
            <person name="Staton M."/>
        </authorList>
    </citation>
    <scope>NUCLEOTIDE SEQUENCE [LARGE SCALE GENOMIC DNA]</scope>
    <source>
        <strain evidence="2">cv. NJ 8807/NJ 8810</strain>
        <tissue evidence="1">Young leaf</tissue>
    </source>
</reference>
<accession>A0ACB7YLS3</accession>
<keyword evidence="2" id="KW-1185">Reference proteome</keyword>
<proteinExistence type="predicted"/>
<name>A0ACB7YLS3_9ERIC</name>
<dbReference type="Proteomes" id="UP000828048">
    <property type="component" value="Chromosome 11"/>
</dbReference>